<accession>A0A817QAG1</accession>
<dbReference type="OrthoDB" id="9973535at2759"/>
<feature type="signal peptide" evidence="1">
    <location>
        <begin position="1"/>
        <end position="20"/>
    </location>
</feature>
<keyword evidence="1" id="KW-0732">Signal</keyword>
<reference evidence="2" key="1">
    <citation type="submission" date="2021-02" db="EMBL/GenBank/DDBJ databases">
        <authorList>
            <person name="Nowell W R."/>
        </authorList>
    </citation>
    <scope>NUCLEOTIDE SEQUENCE</scope>
</reference>
<evidence type="ECO:0000313" key="7">
    <source>
        <dbReference type="EMBL" id="CAF4327513.1"/>
    </source>
</evidence>
<dbReference type="Proteomes" id="UP000663862">
    <property type="component" value="Unassembled WGS sequence"/>
</dbReference>
<dbReference type="Proteomes" id="UP000663851">
    <property type="component" value="Unassembled WGS sequence"/>
</dbReference>
<evidence type="ECO:0000256" key="1">
    <source>
        <dbReference type="SAM" id="SignalP"/>
    </source>
</evidence>
<dbReference type="EMBL" id="CAJNXB010001720">
    <property type="protein sequence ID" value="CAF3190104.1"/>
    <property type="molecule type" value="Genomic_DNA"/>
</dbReference>
<feature type="chain" id="PRO_5044132248" evidence="1">
    <location>
        <begin position="21"/>
        <end position="140"/>
    </location>
</feature>
<dbReference type="Proteomes" id="UP000663848">
    <property type="component" value="Unassembled WGS sequence"/>
</dbReference>
<dbReference type="Proteomes" id="UP000663872">
    <property type="component" value="Unassembled WGS sequence"/>
</dbReference>
<dbReference type="Proteomes" id="UP000663825">
    <property type="component" value="Unassembled WGS sequence"/>
</dbReference>
<name>A0A817QAG1_9BILA</name>
<dbReference type="EMBL" id="CAJOBR010001860">
    <property type="protein sequence ID" value="CAF4640832.1"/>
    <property type="molecule type" value="Genomic_DNA"/>
</dbReference>
<dbReference type="EMBL" id="CAJNYT010004139">
    <property type="protein sequence ID" value="CAF3636613.1"/>
    <property type="molecule type" value="Genomic_DNA"/>
</dbReference>
<evidence type="ECO:0000313" key="9">
    <source>
        <dbReference type="Proteomes" id="UP000663825"/>
    </source>
</evidence>
<comment type="caution">
    <text evidence="2">The sequence shown here is derived from an EMBL/GenBank/DDBJ whole genome shotgun (WGS) entry which is preliminary data.</text>
</comment>
<evidence type="ECO:0000313" key="2">
    <source>
        <dbReference type="EMBL" id="CAF3190104.1"/>
    </source>
</evidence>
<dbReference type="EMBL" id="CAJNYD010000062">
    <property type="protein sequence ID" value="CAF3204299.1"/>
    <property type="molecule type" value="Genomic_DNA"/>
</dbReference>
<organism evidence="2 9">
    <name type="scientific">Rotaria socialis</name>
    <dbReference type="NCBI Taxonomy" id="392032"/>
    <lineage>
        <taxon>Eukaryota</taxon>
        <taxon>Metazoa</taxon>
        <taxon>Spiralia</taxon>
        <taxon>Gnathifera</taxon>
        <taxon>Rotifera</taxon>
        <taxon>Eurotatoria</taxon>
        <taxon>Bdelloidea</taxon>
        <taxon>Philodinida</taxon>
        <taxon>Philodinidae</taxon>
        <taxon>Rotaria</taxon>
    </lineage>
</organism>
<dbReference type="AlphaFoldDB" id="A0A817QAG1"/>
<dbReference type="Proteomes" id="UP000663869">
    <property type="component" value="Unassembled WGS sequence"/>
</dbReference>
<dbReference type="Proteomes" id="UP000663833">
    <property type="component" value="Unassembled WGS sequence"/>
</dbReference>
<evidence type="ECO:0000313" key="3">
    <source>
        <dbReference type="EMBL" id="CAF3204299.1"/>
    </source>
</evidence>
<gene>
    <name evidence="4" type="ORF">FME351_LOCUS15812</name>
    <name evidence="5" type="ORF">GRG538_LOCUS24446</name>
    <name evidence="6" type="ORF">HFQ381_LOCUS13931</name>
    <name evidence="3" type="ORF">LUA448_LOCUS2414</name>
    <name evidence="8" type="ORF">QYT958_LOCUS14118</name>
    <name evidence="2" type="ORF">TIS948_LOCUS11899</name>
    <name evidence="7" type="ORF">TSG867_LOCUS7983</name>
</gene>
<dbReference type="EMBL" id="CAJOBO010000893">
    <property type="protein sequence ID" value="CAF4307070.1"/>
    <property type="molecule type" value="Genomic_DNA"/>
</dbReference>
<evidence type="ECO:0000313" key="5">
    <source>
        <dbReference type="EMBL" id="CAF3636613.1"/>
    </source>
</evidence>
<evidence type="ECO:0000313" key="6">
    <source>
        <dbReference type="EMBL" id="CAF4307070.1"/>
    </source>
</evidence>
<dbReference type="EMBL" id="CAJOBQ010000322">
    <property type="protein sequence ID" value="CAF4327513.1"/>
    <property type="molecule type" value="Genomic_DNA"/>
</dbReference>
<sequence>MLTTILYCLLLSTLSVVVSATYFNSEHGLVKFGLGQKANSQDYNGPWGEGVKCPYSNPPFPDGTTVYTGSVPSAMTTDAVNYLRDVNIKLFQVSETRTYSSLPNVYFVMRKEFHTWHYSGGKLLTGCWTGVTVYQYINHP</sequence>
<evidence type="ECO:0000313" key="8">
    <source>
        <dbReference type="EMBL" id="CAF4640832.1"/>
    </source>
</evidence>
<dbReference type="EMBL" id="CAJNYU010001954">
    <property type="protein sequence ID" value="CAF3485797.1"/>
    <property type="molecule type" value="Genomic_DNA"/>
</dbReference>
<evidence type="ECO:0000313" key="4">
    <source>
        <dbReference type="EMBL" id="CAF3485797.1"/>
    </source>
</evidence>
<protein>
    <submittedName>
        <fullName evidence="2">Uncharacterized protein</fullName>
    </submittedName>
</protein>
<proteinExistence type="predicted"/>